<sequence>MEIEVNACIDITSIWRKRFLKVLIRVGIGGFYEKRTFRISKSDLVGSASNKDYVKRTLDLVQKPEKL</sequence>
<organism evidence="1 2">
    <name type="scientific">Sphingobacterium kyonggiense</name>
    <dbReference type="NCBI Taxonomy" id="714075"/>
    <lineage>
        <taxon>Bacteria</taxon>
        <taxon>Pseudomonadati</taxon>
        <taxon>Bacteroidota</taxon>
        <taxon>Sphingobacteriia</taxon>
        <taxon>Sphingobacteriales</taxon>
        <taxon>Sphingobacteriaceae</taxon>
        <taxon>Sphingobacterium</taxon>
    </lineage>
</organism>
<proteinExistence type="predicted"/>
<dbReference type="EMBL" id="BAAAZI010000006">
    <property type="protein sequence ID" value="GAA4136266.1"/>
    <property type="molecule type" value="Genomic_DNA"/>
</dbReference>
<keyword evidence="2" id="KW-1185">Reference proteome</keyword>
<evidence type="ECO:0000313" key="1">
    <source>
        <dbReference type="EMBL" id="GAA4136266.1"/>
    </source>
</evidence>
<gene>
    <name evidence="1" type="ORF">GCM10022216_11060</name>
</gene>
<comment type="caution">
    <text evidence="1">The sequence shown here is derived from an EMBL/GenBank/DDBJ whole genome shotgun (WGS) entry which is preliminary data.</text>
</comment>
<accession>A0ABP7YIB9</accession>
<dbReference type="Proteomes" id="UP001500101">
    <property type="component" value="Unassembled WGS sequence"/>
</dbReference>
<protein>
    <submittedName>
        <fullName evidence="1">Uncharacterized protein</fullName>
    </submittedName>
</protein>
<name>A0ABP7YIB9_9SPHI</name>
<reference evidence="2" key="1">
    <citation type="journal article" date="2019" name="Int. J. Syst. Evol. Microbiol.">
        <title>The Global Catalogue of Microorganisms (GCM) 10K type strain sequencing project: providing services to taxonomists for standard genome sequencing and annotation.</title>
        <authorList>
            <consortium name="The Broad Institute Genomics Platform"/>
            <consortium name="The Broad Institute Genome Sequencing Center for Infectious Disease"/>
            <person name="Wu L."/>
            <person name="Ma J."/>
        </authorList>
    </citation>
    <scope>NUCLEOTIDE SEQUENCE [LARGE SCALE GENOMIC DNA]</scope>
    <source>
        <strain evidence="2">JCM 16704</strain>
    </source>
</reference>
<evidence type="ECO:0000313" key="2">
    <source>
        <dbReference type="Proteomes" id="UP001500101"/>
    </source>
</evidence>